<dbReference type="SUPFAM" id="SSF81321">
    <property type="entry name" value="Family A G protein-coupled receptor-like"/>
    <property type="match status" value="1"/>
</dbReference>
<reference evidence="12" key="1">
    <citation type="submission" date="2015-05" db="UniProtKB">
        <authorList>
            <consortium name="EnsemblMetazoa"/>
        </authorList>
    </citation>
    <scope>IDENTIFICATION</scope>
</reference>
<evidence type="ECO:0000256" key="9">
    <source>
        <dbReference type="ARBA" id="ARBA00023224"/>
    </source>
</evidence>
<organism evidence="12 13">
    <name type="scientific">Rhodnius prolixus</name>
    <name type="common">Triatomid bug</name>
    <dbReference type="NCBI Taxonomy" id="13249"/>
    <lineage>
        <taxon>Eukaryota</taxon>
        <taxon>Metazoa</taxon>
        <taxon>Ecdysozoa</taxon>
        <taxon>Arthropoda</taxon>
        <taxon>Hexapoda</taxon>
        <taxon>Insecta</taxon>
        <taxon>Pterygota</taxon>
        <taxon>Neoptera</taxon>
        <taxon>Paraneoptera</taxon>
        <taxon>Hemiptera</taxon>
        <taxon>Heteroptera</taxon>
        <taxon>Panheteroptera</taxon>
        <taxon>Cimicomorpha</taxon>
        <taxon>Reduviidae</taxon>
        <taxon>Triatominae</taxon>
        <taxon>Rhodnius</taxon>
    </lineage>
</organism>
<keyword evidence="13" id="KW-1185">Reference proteome</keyword>
<dbReference type="PROSITE" id="PS00237">
    <property type="entry name" value="G_PROTEIN_RECEP_F1_1"/>
    <property type="match status" value="1"/>
</dbReference>
<dbReference type="EMBL" id="ACPB03025231">
    <property type="status" value="NOT_ANNOTATED_CDS"/>
    <property type="molecule type" value="Genomic_DNA"/>
</dbReference>
<keyword evidence="9 10" id="KW-0807">Transducer</keyword>
<evidence type="ECO:0000313" key="13">
    <source>
        <dbReference type="Proteomes" id="UP000015103"/>
    </source>
</evidence>
<dbReference type="FunFam" id="1.20.1070.10:FF:000291">
    <property type="entry name" value="Predicted protein"/>
    <property type="match status" value="1"/>
</dbReference>
<keyword evidence="3" id="KW-1003">Cell membrane</keyword>
<dbReference type="VEuPathDB" id="VectorBase:RPRC008022"/>
<dbReference type="STRING" id="13249.T1HVF2"/>
<dbReference type="SMART" id="SM01381">
    <property type="entry name" value="7TM_GPCR_Srsx"/>
    <property type="match status" value="1"/>
</dbReference>
<dbReference type="InterPro" id="IPR001681">
    <property type="entry name" value="Neurokn_rcpt"/>
</dbReference>
<dbReference type="PANTHER" id="PTHR46925">
    <property type="entry name" value="G-PROTEIN COUPLED RECEPTOR TKR-1-RELATED"/>
    <property type="match status" value="1"/>
</dbReference>
<keyword evidence="4 10" id="KW-0812">Transmembrane</keyword>
<evidence type="ECO:0000259" key="11">
    <source>
        <dbReference type="PROSITE" id="PS50262"/>
    </source>
</evidence>
<sequence length="309" mass="35366">MPLELQLAWAGLFTGMVFVAVAGNLIVIWSVFAHRRMRTVTNYFLVNLSLSDLLMSTFNCLFNFVYMVNNDWTFGSGYCTVNNYLANVSVAASVFTLTCITVDRYLAIITPLKPRMSKANAQLAILAIWAASLLLATPCLLYSTTITHKPSGQTACTLLWPDGQPLVSTLDYIYNLVLFLVTYVVPMTAMVCCYSAMGRELWGSRSIGELTQRQLDSIKSKRKVVGMLLVIVLVFGLCWLPYHGYFLCAHHWPALVYTRHVQHVYLAFYWLAMSNAMLNPLIYYSMNHRFREYFRKAVCEWRCQLWSRQ</sequence>
<dbReference type="PANTHER" id="PTHR46925:SF2">
    <property type="entry name" value="G-PROTEIN COUPLED RECEPTOR TKR-1-RELATED"/>
    <property type="match status" value="1"/>
</dbReference>
<accession>T1HVF2</accession>
<dbReference type="HOGENOM" id="CLU_009579_6_1_1"/>
<dbReference type="PRINTS" id="PR00237">
    <property type="entry name" value="GPCRRHODOPSN"/>
</dbReference>
<protein>
    <submittedName>
        <fullName evidence="12">G_PROTEIN_RECEP_F1_2 domain-containing protein</fullName>
    </submittedName>
</protein>
<dbReference type="GO" id="GO:0005886">
    <property type="term" value="C:plasma membrane"/>
    <property type="evidence" value="ECO:0007669"/>
    <property type="project" value="UniProtKB-SubCell"/>
</dbReference>
<evidence type="ECO:0000256" key="6">
    <source>
        <dbReference type="ARBA" id="ARBA00023040"/>
    </source>
</evidence>
<keyword evidence="5" id="KW-1133">Transmembrane helix</keyword>
<comment type="subcellular location">
    <subcellularLocation>
        <location evidence="1">Cell membrane</location>
        <topology evidence="1">Multi-pass membrane protein</topology>
    </subcellularLocation>
</comment>
<name>T1HVF2_RHOPR</name>
<dbReference type="OMA" id="RRVNRCH"/>
<dbReference type="GO" id="GO:0004995">
    <property type="term" value="F:tachykinin receptor activity"/>
    <property type="evidence" value="ECO:0007669"/>
    <property type="project" value="InterPro"/>
</dbReference>
<dbReference type="InterPro" id="IPR000276">
    <property type="entry name" value="GPCR_Rhodpsn"/>
</dbReference>
<dbReference type="CDD" id="cd15390">
    <property type="entry name" value="7tmA_TACR"/>
    <property type="match status" value="1"/>
</dbReference>
<dbReference type="PRINTS" id="PR00244">
    <property type="entry name" value="NEUROKININR"/>
</dbReference>
<dbReference type="Pfam" id="PF00001">
    <property type="entry name" value="7tm_1"/>
    <property type="match status" value="1"/>
</dbReference>
<comment type="similarity">
    <text evidence="2 10">Belongs to the G-protein coupled receptor 1 family.</text>
</comment>
<dbReference type="PROSITE" id="PS50262">
    <property type="entry name" value="G_PROTEIN_RECEP_F1_2"/>
    <property type="match status" value="1"/>
</dbReference>
<evidence type="ECO:0000256" key="8">
    <source>
        <dbReference type="ARBA" id="ARBA00023170"/>
    </source>
</evidence>
<keyword evidence="6 10" id="KW-0297">G-protein coupled receptor</keyword>
<evidence type="ECO:0000256" key="10">
    <source>
        <dbReference type="RuleBase" id="RU000688"/>
    </source>
</evidence>
<evidence type="ECO:0000313" key="12">
    <source>
        <dbReference type="EnsemblMetazoa" id="RPRC008022-PA"/>
    </source>
</evidence>
<dbReference type="Gene3D" id="1.20.1070.10">
    <property type="entry name" value="Rhodopsin 7-helix transmembrane proteins"/>
    <property type="match status" value="1"/>
</dbReference>
<dbReference type="AlphaFoldDB" id="T1HVF2"/>
<evidence type="ECO:0000256" key="3">
    <source>
        <dbReference type="ARBA" id="ARBA00022475"/>
    </source>
</evidence>
<dbReference type="InParanoid" id="T1HVF2"/>
<dbReference type="Proteomes" id="UP000015103">
    <property type="component" value="Unassembled WGS sequence"/>
</dbReference>
<dbReference type="eggNOG" id="KOG4219">
    <property type="taxonomic scope" value="Eukaryota"/>
</dbReference>
<evidence type="ECO:0000256" key="2">
    <source>
        <dbReference type="ARBA" id="ARBA00010663"/>
    </source>
</evidence>
<dbReference type="FunCoup" id="T1HVF2">
    <property type="interactions" value="35"/>
</dbReference>
<feature type="domain" description="G-protein coupled receptors family 1 profile" evidence="11">
    <location>
        <begin position="23"/>
        <end position="283"/>
    </location>
</feature>
<dbReference type="InterPro" id="IPR017452">
    <property type="entry name" value="GPCR_Rhodpsn_7TM"/>
</dbReference>
<keyword evidence="7" id="KW-0472">Membrane</keyword>
<evidence type="ECO:0000256" key="7">
    <source>
        <dbReference type="ARBA" id="ARBA00023136"/>
    </source>
</evidence>
<evidence type="ECO:0000256" key="1">
    <source>
        <dbReference type="ARBA" id="ARBA00004651"/>
    </source>
</evidence>
<keyword evidence="8 10" id="KW-0675">Receptor</keyword>
<evidence type="ECO:0000256" key="4">
    <source>
        <dbReference type="ARBA" id="ARBA00022692"/>
    </source>
</evidence>
<proteinExistence type="inferred from homology"/>
<evidence type="ECO:0000256" key="5">
    <source>
        <dbReference type="ARBA" id="ARBA00022989"/>
    </source>
</evidence>
<dbReference type="EnsemblMetazoa" id="RPRC008022-RA">
    <property type="protein sequence ID" value="RPRC008022-PA"/>
    <property type="gene ID" value="RPRC008022"/>
</dbReference>